<feature type="domain" description="Signal transduction histidine kinase internal region" evidence="2">
    <location>
        <begin position="394"/>
        <end position="470"/>
    </location>
</feature>
<evidence type="ECO:0000313" key="3">
    <source>
        <dbReference type="EMBL" id="MDA3734076.1"/>
    </source>
</evidence>
<accession>A0AA42DS99</accession>
<keyword evidence="1" id="KW-0472">Membrane</keyword>
<dbReference type="Proteomes" id="UP001169242">
    <property type="component" value="Unassembled WGS sequence"/>
</dbReference>
<organism evidence="3 4">
    <name type="scientific">Holtiella tumoricola</name>
    <dbReference type="NCBI Taxonomy" id="3018743"/>
    <lineage>
        <taxon>Bacteria</taxon>
        <taxon>Bacillati</taxon>
        <taxon>Bacillota</taxon>
        <taxon>Clostridia</taxon>
        <taxon>Lachnospirales</taxon>
        <taxon>Cellulosilyticaceae</taxon>
        <taxon>Holtiella</taxon>
    </lineage>
</organism>
<keyword evidence="4" id="KW-1185">Reference proteome</keyword>
<dbReference type="AlphaFoldDB" id="A0AA42DS99"/>
<name>A0AA42DS99_9FIRM</name>
<dbReference type="PANTHER" id="PTHR34220">
    <property type="entry name" value="SENSOR HISTIDINE KINASE YPDA"/>
    <property type="match status" value="1"/>
</dbReference>
<keyword evidence="1" id="KW-0812">Transmembrane</keyword>
<dbReference type="Gene3D" id="3.30.565.10">
    <property type="entry name" value="Histidine kinase-like ATPase, C-terminal domain"/>
    <property type="match status" value="1"/>
</dbReference>
<proteinExistence type="predicted"/>
<evidence type="ECO:0000256" key="1">
    <source>
        <dbReference type="SAM" id="Phobius"/>
    </source>
</evidence>
<dbReference type="EMBL" id="JAQIFT010000069">
    <property type="protein sequence ID" value="MDA3734076.1"/>
    <property type="molecule type" value="Genomic_DNA"/>
</dbReference>
<reference evidence="3" key="1">
    <citation type="journal article" date="2023" name="Int. J. Syst. Evol. Microbiol.">
        <title>&lt;i&gt;Holtiella tumoricola&lt;/i&gt; gen. nov. sp. nov., isolated from a human clinical sample.</title>
        <authorList>
            <person name="Allen-Vercoe E."/>
            <person name="Daigneault M.C."/>
            <person name="Vancuren S.J."/>
            <person name="Cochrane K."/>
            <person name="O'Neal L.L."/>
            <person name="Sankaranarayanan K."/>
            <person name="Lawson P.A."/>
        </authorList>
    </citation>
    <scope>NUCLEOTIDE SEQUENCE</scope>
    <source>
        <strain evidence="3">CC70A</strain>
    </source>
</reference>
<feature type="transmembrane region" description="Helical" evidence="1">
    <location>
        <begin position="7"/>
        <end position="30"/>
    </location>
</feature>
<keyword evidence="3" id="KW-0808">Transferase</keyword>
<sequence length="599" mass="68776">MSIKKRFCIVLIILMSTVLICSYSIIFILFKDAMISEVISYQESIVSLNKNLMSSFMDSIEQTALRLISDQTIGSYLSNTSSDPLARIQTSSAIRKQFSQYATTQIPNRFNYYYKNTLFLNDTLPITSAFECKTLDTNSYNRSCNVFSNHDVKEEYWYLKTLQSPRNHYVFINKASSEFCFAKKIQNTFYLGPYDSNGIGVMVISIKLDQLESLLTFSPLTPNSGYCLVSKEGDILYKSNDTLSSDTFLDLYTTSLSSKNHSSKSILATSNNQKYFFNTSSLDWGLSIIFLTPYTDILAQSTSFMHNFIKFGVCVILLMPPLAYLIASKITKPIINLSCTIQSIDDTRNFDIERLNFAKDLELNILCNNFKQLIRYVNNLIHDVQVQGEKQKEAELQALQAQINPHFIFNAMDVVNWIALSRNQDDLANIVNSISNLMRYSITNPNHPTKISNEIENIYEFISIHQLRHEYPIILNVDTKLPLHILLIPKFTIQPLVENAIKHGIDYEKGIDKLIIKLFIYSDEQHLYIEVSSNGKICDPLLLNDYLEYKLTSLTPSNGFGIRNVNERIKLYFKDESRLYYMLNENGQLVAKIILPHLK</sequence>
<gene>
    <name evidence="3" type="ORF">PBV87_21610</name>
</gene>
<dbReference type="InterPro" id="IPR010559">
    <property type="entry name" value="Sig_transdc_His_kin_internal"/>
</dbReference>
<keyword evidence="3" id="KW-0418">Kinase</keyword>
<dbReference type="InterPro" id="IPR036890">
    <property type="entry name" value="HATPase_C_sf"/>
</dbReference>
<protein>
    <submittedName>
        <fullName evidence="3">Histidine kinase</fullName>
    </submittedName>
</protein>
<dbReference type="PANTHER" id="PTHR34220:SF7">
    <property type="entry name" value="SENSOR HISTIDINE KINASE YPDA"/>
    <property type="match status" value="1"/>
</dbReference>
<dbReference type="RefSeq" id="WP_271013717.1">
    <property type="nucleotide sequence ID" value="NZ_JAQIFT010000069.1"/>
</dbReference>
<keyword evidence="1" id="KW-1133">Transmembrane helix</keyword>
<dbReference type="GO" id="GO:0016020">
    <property type="term" value="C:membrane"/>
    <property type="evidence" value="ECO:0007669"/>
    <property type="project" value="InterPro"/>
</dbReference>
<evidence type="ECO:0000313" key="4">
    <source>
        <dbReference type="Proteomes" id="UP001169242"/>
    </source>
</evidence>
<dbReference type="Pfam" id="PF06580">
    <property type="entry name" value="His_kinase"/>
    <property type="match status" value="1"/>
</dbReference>
<evidence type="ECO:0000259" key="2">
    <source>
        <dbReference type="Pfam" id="PF06580"/>
    </source>
</evidence>
<dbReference type="GO" id="GO:0000155">
    <property type="term" value="F:phosphorelay sensor kinase activity"/>
    <property type="evidence" value="ECO:0007669"/>
    <property type="project" value="InterPro"/>
</dbReference>
<dbReference type="SUPFAM" id="SSF55874">
    <property type="entry name" value="ATPase domain of HSP90 chaperone/DNA topoisomerase II/histidine kinase"/>
    <property type="match status" value="1"/>
</dbReference>
<comment type="caution">
    <text evidence="3">The sequence shown here is derived from an EMBL/GenBank/DDBJ whole genome shotgun (WGS) entry which is preliminary data.</text>
</comment>
<dbReference type="InterPro" id="IPR050640">
    <property type="entry name" value="Bact_2-comp_sensor_kinase"/>
</dbReference>